<comment type="caution">
    <text evidence="1">The sequence shown here is derived from an EMBL/GenBank/DDBJ whole genome shotgun (WGS) entry which is preliminary data.</text>
</comment>
<proteinExistence type="predicted"/>
<dbReference type="AlphaFoldDB" id="A0A5B7GV63"/>
<accession>A0A5B7GV63</accession>
<name>A0A5B7GV63_PORTR</name>
<reference evidence="1 2" key="1">
    <citation type="submission" date="2019-05" db="EMBL/GenBank/DDBJ databases">
        <title>Another draft genome of Portunus trituberculatus and its Hox gene families provides insights of decapod evolution.</title>
        <authorList>
            <person name="Jeong J.-H."/>
            <person name="Song I."/>
            <person name="Kim S."/>
            <person name="Choi T."/>
            <person name="Kim D."/>
            <person name="Ryu S."/>
            <person name="Kim W."/>
        </authorList>
    </citation>
    <scope>NUCLEOTIDE SEQUENCE [LARGE SCALE GENOMIC DNA]</scope>
    <source>
        <tissue evidence="1">Muscle</tissue>
    </source>
</reference>
<dbReference type="Proteomes" id="UP000324222">
    <property type="component" value="Unassembled WGS sequence"/>
</dbReference>
<evidence type="ECO:0000313" key="2">
    <source>
        <dbReference type="Proteomes" id="UP000324222"/>
    </source>
</evidence>
<organism evidence="1 2">
    <name type="scientific">Portunus trituberculatus</name>
    <name type="common">Swimming crab</name>
    <name type="synonym">Neptunus trituberculatus</name>
    <dbReference type="NCBI Taxonomy" id="210409"/>
    <lineage>
        <taxon>Eukaryota</taxon>
        <taxon>Metazoa</taxon>
        <taxon>Ecdysozoa</taxon>
        <taxon>Arthropoda</taxon>
        <taxon>Crustacea</taxon>
        <taxon>Multicrustacea</taxon>
        <taxon>Malacostraca</taxon>
        <taxon>Eumalacostraca</taxon>
        <taxon>Eucarida</taxon>
        <taxon>Decapoda</taxon>
        <taxon>Pleocyemata</taxon>
        <taxon>Brachyura</taxon>
        <taxon>Eubrachyura</taxon>
        <taxon>Portunoidea</taxon>
        <taxon>Portunidae</taxon>
        <taxon>Portuninae</taxon>
        <taxon>Portunus</taxon>
    </lineage>
</organism>
<evidence type="ECO:0000313" key="1">
    <source>
        <dbReference type="EMBL" id="MPC61506.1"/>
    </source>
</evidence>
<protein>
    <submittedName>
        <fullName evidence="1">Uncharacterized protein</fullName>
    </submittedName>
</protein>
<gene>
    <name evidence="1" type="ORF">E2C01_055579</name>
</gene>
<keyword evidence="2" id="KW-1185">Reference proteome</keyword>
<sequence>MNHTPGGLPVLSSLRQGLPVVTSPPSGPAAPHLTLASRLNIPRRRGGDMQGFVKALYLLQHQNRLDPLKKKRNTLRQGFLCSPALKAATESLEPLTLSVL</sequence>
<dbReference type="EMBL" id="VSRR010018598">
    <property type="protein sequence ID" value="MPC61506.1"/>
    <property type="molecule type" value="Genomic_DNA"/>
</dbReference>